<gene>
    <name evidence="2" type="ORF">OHT53_39730</name>
</gene>
<proteinExistence type="predicted"/>
<protein>
    <submittedName>
        <fullName evidence="2">Condensation domain-containing protein</fullName>
    </submittedName>
</protein>
<dbReference type="InterPro" id="IPR023213">
    <property type="entry name" value="CAT-like_dom_sf"/>
</dbReference>
<dbReference type="RefSeq" id="WP_328737547.1">
    <property type="nucleotide sequence ID" value="NZ_CP108038.1"/>
</dbReference>
<accession>A0ABZ1R9X6</accession>
<feature type="domain" description="Condensation" evidence="1">
    <location>
        <begin position="43"/>
        <end position="327"/>
    </location>
</feature>
<dbReference type="InterPro" id="IPR001242">
    <property type="entry name" value="Condensation_dom"/>
</dbReference>
<sequence length="449" mass="49857">MPDMKEMTTLTVRGEPDTLPFTWGQRWWWNEFPPESPDRRRGNMIFSLDFPSGMSLTGALEALADIVGRFDTLRTRYELTGRSVPVQVVERQARIPVYLYTAEKDSPILPESIDESMRTHNFDLHGHPPVCLAIGLGSEGEPVRLHVFLDHIVTDLAGAVHLKRYFRSVISGEGTSPGPIHQPADQVALESSEARRRRNEKAMEHWRSELKAPAPDAWLSHVAAARSGSALNFSKVSLDSPFLGAALPIVAERHQVSVAHVLCHLAALTFEGFAGIPPHFNMIVSTRRSQVERSALGMYSRSIPITLKTRGRTVGECIRDAARTMMRGQLFAACDPTDFDAVCRESGWPDRAMIGVSLNDGYSATINPSAQPATRRGDLESLLKLSNFEYPHFQVHQNGRALKIDSGKGPAGVFRLSLEVDARLFSASAAEKALSEFEERVLMYLKKSR</sequence>
<dbReference type="Pfam" id="PF00668">
    <property type="entry name" value="Condensation"/>
    <property type="match status" value="1"/>
</dbReference>
<evidence type="ECO:0000313" key="3">
    <source>
        <dbReference type="Proteomes" id="UP001432071"/>
    </source>
</evidence>
<organism evidence="2 3">
    <name type="scientific">Streptomyces bobili</name>
    <dbReference type="NCBI Taxonomy" id="67280"/>
    <lineage>
        <taxon>Bacteria</taxon>
        <taxon>Bacillati</taxon>
        <taxon>Actinomycetota</taxon>
        <taxon>Actinomycetes</taxon>
        <taxon>Kitasatosporales</taxon>
        <taxon>Streptomycetaceae</taxon>
        <taxon>Streptomyces</taxon>
    </lineage>
</organism>
<dbReference type="Gene3D" id="3.30.559.30">
    <property type="entry name" value="Nonribosomal peptide synthetase, condensation domain"/>
    <property type="match status" value="1"/>
</dbReference>
<dbReference type="GeneID" id="93767250"/>
<keyword evidence="3" id="KW-1185">Reference proteome</keyword>
<evidence type="ECO:0000259" key="1">
    <source>
        <dbReference type="Pfam" id="PF00668"/>
    </source>
</evidence>
<dbReference type="Proteomes" id="UP001432071">
    <property type="component" value="Chromosome"/>
</dbReference>
<dbReference type="Gene3D" id="3.30.559.10">
    <property type="entry name" value="Chloramphenicol acetyltransferase-like domain"/>
    <property type="match status" value="1"/>
</dbReference>
<evidence type="ECO:0000313" key="2">
    <source>
        <dbReference type="EMBL" id="WUN91814.1"/>
    </source>
</evidence>
<name>A0ABZ1R9X6_9ACTN</name>
<reference evidence="2" key="1">
    <citation type="submission" date="2022-10" db="EMBL/GenBank/DDBJ databases">
        <title>The complete genomes of actinobacterial strains from the NBC collection.</title>
        <authorList>
            <person name="Joergensen T.S."/>
            <person name="Alvarez Arevalo M."/>
            <person name="Sterndorff E.B."/>
            <person name="Faurdal D."/>
            <person name="Vuksanovic O."/>
            <person name="Mourched A.-S."/>
            <person name="Charusanti P."/>
            <person name="Shaw S."/>
            <person name="Blin K."/>
            <person name="Weber T."/>
        </authorList>
    </citation>
    <scope>NUCLEOTIDE SEQUENCE</scope>
    <source>
        <strain evidence="2">NBC_00302</strain>
    </source>
</reference>
<dbReference type="EMBL" id="CP108038">
    <property type="protein sequence ID" value="WUN91814.1"/>
    <property type="molecule type" value="Genomic_DNA"/>
</dbReference>
<dbReference type="SUPFAM" id="SSF52777">
    <property type="entry name" value="CoA-dependent acyltransferases"/>
    <property type="match status" value="2"/>
</dbReference>